<comment type="caution">
    <text evidence="1">The sequence shown here is derived from an EMBL/GenBank/DDBJ whole genome shotgun (WGS) entry which is preliminary data.</text>
</comment>
<protein>
    <submittedName>
        <fullName evidence="1">Uncharacterized protein</fullName>
    </submittedName>
</protein>
<organism evidence="1 2">
    <name type="scientific">Nocardioides islandensis</name>
    <dbReference type="NCBI Taxonomy" id="433663"/>
    <lineage>
        <taxon>Bacteria</taxon>
        <taxon>Bacillati</taxon>
        <taxon>Actinomycetota</taxon>
        <taxon>Actinomycetes</taxon>
        <taxon>Propionibacteriales</taxon>
        <taxon>Nocardioidaceae</taxon>
        <taxon>Nocardioides</taxon>
    </lineage>
</organism>
<evidence type="ECO:0000313" key="2">
    <source>
        <dbReference type="Proteomes" id="UP000640489"/>
    </source>
</evidence>
<accession>A0A930YCH6</accession>
<dbReference type="RefSeq" id="WP_194704912.1">
    <property type="nucleotide sequence ID" value="NZ_JADKPN010000001.1"/>
</dbReference>
<name>A0A930YCH6_9ACTN</name>
<evidence type="ECO:0000313" key="1">
    <source>
        <dbReference type="EMBL" id="MBF4761713.1"/>
    </source>
</evidence>
<dbReference type="Proteomes" id="UP000640489">
    <property type="component" value="Unassembled WGS sequence"/>
</dbReference>
<keyword evidence="2" id="KW-1185">Reference proteome</keyword>
<dbReference type="AlphaFoldDB" id="A0A930YCH6"/>
<proteinExistence type="predicted"/>
<dbReference type="EMBL" id="JADKPN010000001">
    <property type="protein sequence ID" value="MBF4761713.1"/>
    <property type="molecule type" value="Genomic_DNA"/>
</dbReference>
<sequence length="109" mass="12183">MGFPEVRRRLTLLRMTIYVDLDVVGRHRECLLGDALEIERRAVLDRPDSGPVRAVTDLKLERIEERAHRLAELMTGLADALDRWLVAAHATDGEVAVDLDLLTSGVLAL</sequence>
<reference evidence="1" key="1">
    <citation type="submission" date="2020-11" db="EMBL/GenBank/DDBJ databases">
        <title>Nocardioides sp. nov., isolated from Soil of Cynanchum wilfordii Hemsley rhizosphere.</title>
        <authorList>
            <person name="Lee J.-S."/>
            <person name="Suh M.K."/>
            <person name="Kim J.-S."/>
        </authorList>
    </citation>
    <scope>NUCLEOTIDE SEQUENCE</scope>
    <source>
        <strain evidence="1">KCTC 19275</strain>
    </source>
</reference>
<gene>
    <name evidence="1" type="ORF">ISU07_01120</name>
</gene>